<evidence type="ECO:0000256" key="2">
    <source>
        <dbReference type="ARBA" id="ARBA00008787"/>
    </source>
</evidence>
<dbReference type="GO" id="GO:0071973">
    <property type="term" value="P:bacterial-type flagellum-dependent cell motility"/>
    <property type="evidence" value="ECO:0007669"/>
    <property type="project" value="TreeGrafter"/>
</dbReference>
<dbReference type="GO" id="GO:0044780">
    <property type="term" value="P:bacterial-type flagellum assembly"/>
    <property type="evidence" value="ECO:0007669"/>
    <property type="project" value="InterPro"/>
</dbReference>
<evidence type="ECO:0000313" key="7">
    <source>
        <dbReference type="Proteomes" id="UP000255036"/>
    </source>
</evidence>
<dbReference type="AlphaFoldDB" id="A0A371AZU2"/>
<dbReference type="SUPFAM" id="SSF101116">
    <property type="entry name" value="Flagellar export chaperone FliS"/>
    <property type="match status" value="1"/>
</dbReference>
<dbReference type="CDD" id="cd16098">
    <property type="entry name" value="FliS"/>
    <property type="match status" value="1"/>
</dbReference>
<evidence type="ECO:0000313" key="6">
    <source>
        <dbReference type="EMBL" id="RDU25069.1"/>
    </source>
</evidence>
<dbReference type="RefSeq" id="WP_115480277.1">
    <property type="nucleotide sequence ID" value="NZ_QRCT01000007.1"/>
</dbReference>
<comment type="caution">
    <text evidence="6">The sequence shown here is derived from an EMBL/GenBank/DDBJ whole genome shotgun (WGS) entry which is preliminary data.</text>
</comment>
<evidence type="ECO:0000256" key="4">
    <source>
        <dbReference type="ARBA" id="ARBA00022795"/>
    </source>
</evidence>
<keyword evidence="6" id="KW-0966">Cell projection</keyword>
<dbReference type="InterPro" id="IPR036584">
    <property type="entry name" value="FliS_sf"/>
</dbReference>
<dbReference type="OrthoDB" id="1767099at2"/>
<comment type="similarity">
    <text evidence="2">Belongs to the FliS family.</text>
</comment>
<evidence type="ECO:0000256" key="3">
    <source>
        <dbReference type="ARBA" id="ARBA00022490"/>
    </source>
</evidence>
<proteinExistence type="inferred from homology"/>
<keyword evidence="6" id="KW-0282">Flagellum</keyword>
<sequence>MKKEKIQEYTLRISQSNRTQLVVVIYDILLTYLSEAEDADAKEDKNEFRYAVRKAQPFVTELMSALNFQYEISYELMRLYLYVNRSLALSLIKNDSSELKGPKIVIKNLRKAFEEISRKDSSQPLMKNTQQIYAGLTYGKGCLKEFSNMQGENRGFLA</sequence>
<keyword evidence="3" id="KW-0963">Cytoplasm</keyword>
<keyword evidence="7" id="KW-1185">Reference proteome</keyword>
<keyword evidence="4" id="KW-1005">Bacterial flagellum biogenesis</keyword>
<protein>
    <submittedName>
        <fullName evidence="6">Flagellar protein FliS</fullName>
    </submittedName>
</protein>
<dbReference type="PANTHER" id="PTHR34773:SF1">
    <property type="entry name" value="FLAGELLAR SECRETION CHAPERONE FLIS"/>
    <property type="match status" value="1"/>
</dbReference>
<reference evidence="6 7" key="1">
    <citation type="submission" date="2018-07" db="EMBL/GenBank/DDBJ databases">
        <title>Anaerosacharophilus polymeroproducens gen. nov. sp. nov., an anaerobic bacterium isolated from salt field.</title>
        <authorList>
            <person name="Kim W."/>
            <person name="Yang S.-H."/>
            <person name="Oh J."/>
            <person name="Lee J.-H."/>
            <person name="Kwon K.K."/>
        </authorList>
    </citation>
    <scope>NUCLEOTIDE SEQUENCE [LARGE SCALE GENOMIC DNA]</scope>
    <source>
        <strain evidence="6 7">MCWD5</strain>
    </source>
</reference>
<keyword evidence="6" id="KW-0969">Cilium</keyword>
<dbReference type="EMBL" id="QRCT01000007">
    <property type="protein sequence ID" value="RDU25069.1"/>
    <property type="molecule type" value="Genomic_DNA"/>
</dbReference>
<evidence type="ECO:0000256" key="1">
    <source>
        <dbReference type="ARBA" id="ARBA00004514"/>
    </source>
</evidence>
<organism evidence="6 7">
    <name type="scientific">Anaerosacchariphilus polymeriproducens</name>
    <dbReference type="NCBI Taxonomy" id="1812858"/>
    <lineage>
        <taxon>Bacteria</taxon>
        <taxon>Bacillati</taxon>
        <taxon>Bacillota</taxon>
        <taxon>Clostridia</taxon>
        <taxon>Lachnospirales</taxon>
        <taxon>Lachnospiraceae</taxon>
        <taxon>Anaerosacchariphilus</taxon>
    </lineage>
</organism>
<dbReference type="InterPro" id="IPR003713">
    <property type="entry name" value="FliS"/>
</dbReference>
<dbReference type="Pfam" id="PF02561">
    <property type="entry name" value="FliS"/>
    <property type="match status" value="1"/>
</dbReference>
<dbReference type="Gene3D" id="1.20.120.340">
    <property type="entry name" value="Flagellar protein FliS"/>
    <property type="match status" value="1"/>
</dbReference>
<dbReference type="PANTHER" id="PTHR34773">
    <property type="entry name" value="FLAGELLAR SECRETION CHAPERONE FLIS"/>
    <property type="match status" value="1"/>
</dbReference>
<dbReference type="GO" id="GO:0005829">
    <property type="term" value="C:cytosol"/>
    <property type="evidence" value="ECO:0007669"/>
    <property type="project" value="UniProtKB-SubCell"/>
</dbReference>
<comment type="subcellular location">
    <subcellularLocation>
        <location evidence="1">Cytoplasm</location>
        <location evidence="1">Cytosol</location>
    </subcellularLocation>
</comment>
<evidence type="ECO:0000256" key="5">
    <source>
        <dbReference type="ARBA" id="ARBA00023186"/>
    </source>
</evidence>
<keyword evidence="5" id="KW-0143">Chaperone</keyword>
<name>A0A371AZU2_9FIRM</name>
<accession>A0A371AZU2</accession>
<dbReference type="Proteomes" id="UP000255036">
    <property type="component" value="Unassembled WGS sequence"/>
</dbReference>
<gene>
    <name evidence="6" type="ORF">DWV06_00790</name>
</gene>